<dbReference type="CDD" id="cd02440">
    <property type="entry name" value="AdoMet_MTases"/>
    <property type="match status" value="1"/>
</dbReference>
<evidence type="ECO:0000256" key="1">
    <source>
        <dbReference type="ARBA" id="ARBA00002649"/>
    </source>
</evidence>
<dbReference type="AlphaFoldDB" id="A0AA95H6Z4"/>
<evidence type="ECO:0000256" key="8">
    <source>
        <dbReference type="PIRNR" id="PIRNR004553"/>
    </source>
</evidence>
<proteinExistence type="inferred from homology"/>
<dbReference type="SUPFAM" id="SSF53335">
    <property type="entry name" value="S-adenosyl-L-methionine-dependent methyltransferases"/>
    <property type="match status" value="1"/>
</dbReference>
<dbReference type="PIRSF" id="PIRSF004553">
    <property type="entry name" value="CHP00095"/>
    <property type="match status" value="1"/>
</dbReference>
<keyword evidence="8" id="KW-0949">S-adenosyl-L-methionine</keyword>
<comment type="function">
    <text evidence="1 8">Specifically methylates the guanine in position 966 of 16S rRNA in the assembled 30S particle.</text>
</comment>
<comment type="catalytic activity">
    <reaction evidence="7 8">
        <text>guanosine(966) in 16S rRNA + S-adenosyl-L-methionine = N(2)-methylguanosine(966) in 16S rRNA + S-adenosyl-L-homocysteine + H(+)</text>
        <dbReference type="Rhea" id="RHEA:23548"/>
        <dbReference type="Rhea" id="RHEA-COMP:10211"/>
        <dbReference type="Rhea" id="RHEA-COMP:10212"/>
        <dbReference type="ChEBI" id="CHEBI:15378"/>
        <dbReference type="ChEBI" id="CHEBI:57856"/>
        <dbReference type="ChEBI" id="CHEBI:59789"/>
        <dbReference type="ChEBI" id="CHEBI:74269"/>
        <dbReference type="ChEBI" id="CHEBI:74481"/>
        <dbReference type="EC" id="2.1.1.171"/>
    </reaction>
</comment>
<dbReference type="PANTHER" id="PTHR43542:SF1">
    <property type="entry name" value="METHYLTRANSFERASE"/>
    <property type="match status" value="1"/>
</dbReference>
<evidence type="ECO:0000256" key="6">
    <source>
        <dbReference type="ARBA" id="ARBA00022679"/>
    </source>
</evidence>
<evidence type="ECO:0000313" key="9">
    <source>
        <dbReference type="EMBL" id="WGZ90293.1"/>
    </source>
</evidence>
<dbReference type="EC" id="2.1.1.171" evidence="3 8"/>
<reference evidence="9" key="1">
    <citation type="journal article" date="2023" name="Int. J. Mol. Sci.">
        <title>Metagenomics Revealed a New Genus 'Candidatus Thiocaldithrix dubininis' gen. nov., sp. nov. and a New Species 'Candidatus Thiothrix putei' sp. nov. in the Family Thiotrichaceae, Some Members of Which Have Traits of Both Na+- and H+-Motive Energetics.</title>
        <authorList>
            <person name="Ravin N.V."/>
            <person name="Muntyan M.S."/>
            <person name="Smolyakov D.D."/>
            <person name="Rudenko T.S."/>
            <person name="Beletsky A.V."/>
            <person name="Mardanov A.V."/>
            <person name="Grabovich M.Y."/>
        </authorList>
    </citation>
    <scope>NUCLEOTIDE SEQUENCE</scope>
    <source>
        <strain evidence="9">GKL-01</strain>
    </source>
</reference>
<evidence type="ECO:0000256" key="2">
    <source>
        <dbReference type="ARBA" id="ARBA00005269"/>
    </source>
</evidence>
<evidence type="ECO:0000256" key="3">
    <source>
        <dbReference type="ARBA" id="ARBA00012141"/>
    </source>
</evidence>
<dbReference type="NCBIfam" id="TIGR00095">
    <property type="entry name" value="16S rRNA (guanine(966)-N(2))-methyltransferase RsmD"/>
    <property type="match status" value="1"/>
</dbReference>
<comment type="similarity">
    <text evidence="2 8">Belongs to the methyltransferase superfamily. RsmD family.</text>
</comment>
<dbReference type="Pfam" id="PF03602">
    <property type="entry name" value="Cons_hypoth95"/>
    <property type="match status" value="1"/>
</dbReference>
<dbReference type="Proteomes" id="UP001300672">
    <property type="component" value="Chromosome"/>
</dbReference>
<dbReference type="InterPro" id="IPR002052">
    <property type="entry name" value="DNA_methylase_N6_adenine_CS"/>
</dbReference>
<keyword evidence="6 8" id="KW-0808">Transferase</keyword>
<dbReference type="EMBL" id="CP124755">
    <property type="protein sequence ID" value="WGZ90293.1"/>
    <property type="molecule type" value="Genomic_DNA"/>
</dbReference>
<dbReference type="KEGG" id="tdu:QJT80_12455"/>
<organism evidence="9">
    <name type="scientific">Candidatus Thiocaldithrix dubininis</name>
    <dbReference type="NCBI Taxonomy" id="3080823"/>
    <lineage>
        <taxon>Bacteria</taxon>
        <taxon>Pseudomonadati</taxon>
        <taxon>Pseudomonadota</taxon>
        <taxon>Gammaproteobacteria</taxon>
        <taxon>Thiotrichales</taxon>
        <taxon>Thiotrichaceae</taxon>
        <taxon>Candidatus Thiocaldithrix</taxon>
    </lineage>
</organism>
<keyword evidence="5 8" id="KW-0489">Methyltransferase</keyword>
<dbReference type="PROSITE" id="PS00092">
    <property type="entry name" value="N6_MTASE"/>
    <property type="match status" value="1"/>
</dbReference>
<dbReference type="InterPro" id="IPR029063">
    <property type="entry name" value="SAM-dependent_MTases_sf"/>
</dbReference>
<keyword evidence="8" id="KW-0698">rRNA processing</keyword>
<dbReference type="Gene3D" id="3.40.50.150">
    <property type="entry name" value="Vaccinia Virus protein VP39"/>
    <property type="match status" value="1"/>
</dbReference>
<evidence type="ECO:0000256" key="7">
    <source>
        <dbReference type="ARBA" id="ARBA00048326"/>
    </source>
</evidence>
<evidence type="ECO:0000256" key="5">
    <source>
        <dbReference type="ARBA" id="ARBA00022603"/>
    </source>
</evidence>
<sequence>MHKPSQTRKGSSNLLRIIGGEWRSRRLSFVDAPHLRPTPDRVRETLFNWLQGHLAGARCLDLFAGSGALGFEALSRGATQVVMVEKHTAAANALHQNIQLLQATGAQLINDDALRYLQRETQSFDLIFLDPPFRQDFLPKVLNLINARGLLKAEGLIYLEQEAEAQLDLGQFGLTIYRQTKAGQVQSLLLSAVKPSV</sequence>
<dbReference type="InterPro" id="IPR004398">
    <property type="entry name" value="RNA_MeTrfase_RsmD"/>
</dbReference>
<accession>A0AA95H6Z4</accession>
<gene>
    <name evidence="9" type="primary">rsmD</name>
    <name evidence="9" type="ORF">QJT80_12455</name>
</gene>
<dbReference type="GO" id="GO:0052913">
    <property type="term" value="F:16S rRNA (guanine(966)-N(2))-methyltransferase activity"/>
    <property type="evidence" value="ECO:0007669"/>
    <property type="project" value="UniProtKB-EC"/>
</dbReference>
<name>A0AA95H6Z4_9GAMM</name>
<protein>
    <recommendedName>
        <fullName evidence="4 8">Ribosomal RNA small subunit methyltransferase D</fullName>
        <ecNumber evidence="3 8">2.1.1.171</ecNumber>
    </recommendedName>
</protein>
<dbReference type="PANTHER" id="PTHR43542">
    <property type="entry name" value="METHYLTRANSFERASE"/>
    <property type="match status" value="1"/>
</dbReference>
<evidence type="ECO:0000256" key="4">
    <source>
        <dbReference type="ARBA" id="ARBA00013682"/>
    </source>
</evidence>
<reference evidence="9" key="2">
    <citation type="submission" date="2023-04" db="EMBL/GenBank/DDBJ databases">
        <authorList>
            <person name="Beletskiy A.V."/>
            <person name="Mardanov A.V."/>
            <person name="Ravin N.V."/>
        </authorList>
    </citation>
    <scope>NUCLEOTIDE SEQUENCE</scope>
    <source>
        <strain evidence="9">GKL-01</strain>
    </source>
</reference>
<dbReference type="GO" id="GO:0003676">
    <property type="term" value="F:nucleic acid binding"/>
    <property type="evidence" value="ECO:0007669"/>
    <property type="project" value="InterPro"/>
</dbReference>